<organism evidence="2 3">
    <name type="scientific">Nonomuraea angiospora</name>
    <dbReference type="NCBI Taxonomy" id="46172"/>
    <lineage>
        <taxon>Bacteria</taxon>
        <taxon>Bacillati</taxon>
        <taxon>Actinomycetota</taxon>
        <taxon>Actinomycetes</taxon>
        <taxon>Streptosporangiales</taxon>
        <taxon>Streptosporangiaceae</taxon>
        <taxon>Nonomuraea</taxon>
    </lineage>
</organism>
<evidence type="ECO:0008006" key="4">
    <source>
        <dbReference type="Google" id="ProtNLM"/>
    </source>
</evidence>
<evidence type="ECO:0000313" key="3">
    <source>
        <dbReference type="Proteomes" id="UP000633509"/>
    </source>
</evidence>
<evidence type="ECO:0000256" key="1">
    <source>
        <dbReference type="SAM" id="SignalP"/>
    </source>
</evidence>
<feature type="signal peptide" evidence="1">
    <location>
        <begin position="1"/>
        <end position="31"/>
    </location>
</feature>
<proteinExistence type="predicted"/>
<feature type="chain" id="PRO_5046697943" description="Secreted protein" evidence="1">
    <location>
        <begin position="32"/>
        <end position="155"/>
    </location>
</feature>
<name>A0ABR9M4J3_9ACTN</name>
<accession>A0ABR9M4J3</accession>
<keyword evidence="1" id="KW-0732">Signal</keyword>
<dbReference type="RefSeq" id="WP_192788150.1">
    <property type="nucleotide sequence ID" value="NZ_JADBEK010000001.1"/>
</dbReference>
<reference evidence="2 3" key="1">
    <citation type="submission" date="2020-10" db="EMBL/GenBank/DDBJ databases">
        <title>Sequencing the genomes of 1000 actinobacteria strains.</title>
        <authorList>
            <person name="Klenk H.-P."/>
        </authorList>
    </citation>
    <scope>NUCLEOTIDE SEQUENCE [LARGE SCALE GENOMIC DNA]</scope>
    <source>
        <strain evidence="2 3">DSM 43173</strain>
    </source>
</reference>
<keyword evidence="3" id="KW-1185">Reference proteome</keyword>
<evidence type="ECO:0000313" key="2">
    <source>
        <dbReference type="EMBL" id="MBE1587827.1"/>
    </source>
</evidence>
<comment type="caution">
    <text evidence="2">The sequence shown here is derived from an EMBL/GenBank/DDBJ whole genome shotgun (WGS) entry which is preliminary data.</text>
</comment>
<dbReference type="Proteomes" id="UP000633509">
    <property type="component" value="Unassembled WGS sequence"/>
</dbReference>
<gene>
    <name evidence="2" type="ORF">H4W80_006085</name>
</gene>
<dbReference type="EMBL" id="JADBEK010000001">
    <property type="protein sequence ID" value="MBE1587827.1"/>
    <property type="molecule type" value="Genomic_DNA"/>
</dbReference>
<sequence length="155" mass="16540">MRFARKHILSSSAVIALAAGISIGLESTAGAAALYAKTGTSVSHSYVFSNVDSGDMRCFGPELDITDAVVCYRYDRNATYVQSKKASGNFKLGQHAAGGNTWRCRNNYANSSGTGTWVECKWSTKPAAGACAVLRVGHGQSDWYVVSKGSFTMCF</sequence>
<protein>
    <recommendedName>
        <fullName evidence="4">Secreted protein</fullName>
    </recommendedName>
</protein>